<dbReference type="GO" id="GO:0005886">
    <property type="term" value="C:plasma membrane"/>
    <property type="evidence" value="ECO:0007669"/>
    <property type="project" value="TreeGrafter"/>
</dbReference>
<dbReference type="Gene3D" id="1.10.3860.10">
    <property type="entry name" value="Sodium:dicarboxylate symporter"/>
    <property type="match status" value="1"/>
</dbReference>
<dbReference type="RefSeq" id="WP_168885225.1">
    <property type="nucleotide sequence ID" value="NZ_JABAIL010000012.1"/>
</dbReference>
<dbReference type="GO" id="GO:0015293">
    <property type="term" value="F:symporter activity"/>
    <property type="evidence" value="ECO:0007669"/>
    <property type="project" value="InterPro"/>
</dbReference>
<dbReference type="InterPro" id="IPR001991">
    <property type="entry name" value="Na-dicarboxylate_symporter"/>
</dbReference>
<dbReference type="PANTHER" id="PTHR42865:SF2">
    <property type="entry name" value="PROTON:GLUTAMATE SYMPORTER DAACS FAMILY"/>
    <property type="match status" value="1"/>
</dbReference>
<dbReference type="EMBL" id="JABAIL010000012">
    <property type="protein sequence ID" value="NLR94520.1"/>
    <property type="molecule type" value="Genomic_DNA"/>
</dbReference>
<dbReference type="Proteomes" id="UP000585050">
    <property type="component" value="Unassembled WGS sequence"/>
</dbReference>
<accession>A0A7X8XZ07</accession>
<evidence type="ECO:0000313" key="8">
    <source>
        <dbReference type="Proteomes" id="UP000585050"/>
    </source>
</evidence>
<evidence type="ECO:0000256" key="1">
    <source>
        <dbReference type="ARBA" id="ARBA00004141"/>
    </source>
</evidence>
<name>A0A7X8XZ07_9BACT</name>
<evidence type="ECO:0000256" key="3">
    <source>
        <dbReference type="ARBA" id="ARBA00022692"/>
    </source>
</evidence>
<dbReference type="PANTHER" id="PTHR42865">
    <property type="entry name" value="PROTON/GLUTAMATE-ASPARTATE SYMPORTER"/>
    <property type="match status" value="1"/>
</dbReference>
<feature type="transmembrane region" description="Helical" evidence="6">
    <location>
        <begin position="72"/>
        <end position="98"/>
    </location>
</feature>
<feature type="transmembrane region" description="Helical" evidence="6">
    <location>
        <begin position="183"/>
        <end position="202"/>
    </location>
</feature>
<feature type="transmembrane region" description="Helical" evidence="6">
    <location>
        <begin position="146"/>
        <end position="163"/>
    </location>
</feature>
<dbReference type="AlphaFoldDB" id="A0A7X8XZ07"/>
<evidence type="ECO:0000256" key="6">
    <source>
        <dbReference type="SAM" id="Phobius"/>
    </source>
</evidence>
<feature type="transmembrane region" description="Helical" evidence="6">
    <location>
        <begin position="352"/>
        <end position="371"/>
    </location>
</feature>
<dbReference type="GO" id="GO:0006835">
    <property type="term" value="P:dicarboxylic acid transport"/>
    <property type="evidence" value="ECO:0007669"/>
    <property type="project" value="TreeGrafter"/>
</dbReference>
<dbReference type="SUPFAM" id="SSF118215">
    <property type="entry name" value="Proton glutamate symport protein"/>
    <property type="match status" value="1"/>
</dbReference>
<feature type="transmembrane region" description="Helical" evidence="6">
    <location>
        <begin position="329"/>
        <end position="346"/>
    </location>
</feature>
<dbReference type="InterPro" id="IPR036458">
    <property type="entry name" value="Na:dicarbo_symporter_sf"/>
</dbReference>
<evidence type="ECO:0000256" key="4">
    <source>
        <dbReference type="ARBA" id="ARBA00022989"/>
    </source>
</evidence>
<dbReference type="Pfam" id="PF00375">
    <property type="entry name" value="SDF"/>
    <property type="match status" value="1"/>
</dbReference>
<keyword evidence="4 6" id="KW-1133">Transmembrane helix</keyword>
<gene>
    <name evidence="7" type="ORF">HGP29_25170</name>
</gene>
<keyword evidence="2" id="KW-0813">Transport</keyword>
<dbReference type="PRINTS" id="PR00173">
    <property type="entry name" value="EDTRNSPORT"/>
</dbReference>
<protein>
    <submittedName>
        <fullName evidence="7">Dicarboxylate/amino acid:cation symporter</fullName>
    </submittedName>
</protein>
<comment type="caution">
    <text evidence="7">The sequence shown here is derived from an EMBL/GenBank/DDBJ whole genome shotgun (WGS) entry which is preliminary data.</text>
</comment>
<evidence type="ECO:0000313" key="7">
    <source>
        <dbReference type="EMBL" id="NLR94520.1"/>
    </source>
</evidence>
<feature type="transmembrane region" description="Helical" evidence="6">
    <location>
        <begin position="222"/>
        <end position="244"/>
    </location>
</feature>
<evidence type="ECO:0000256" key="2">
    <source>
        <dbReference type="ARBA" id="ARBA00022448"/>
    </source>
</evidence>
<organism evidence="7 8">
    <name type="scientific">Flammeovirga agarivorans</name>
    <dbReference type="NCBI Taxonomy" id="2726742"/>
    <lineage>
        <taxon>Bacteria</taxon>
        <taxon>Pseudomonadati</taxon>
        <taxon>Bacteroidota</taxon>
        <taxon>Cytophagia</taxon>
        <taxon>Cytophagales</taxon>
        <taxon>Flammeovirgaceae</taxon>
        <taxon>Flammeovirga</taxon>
    </lineage>
</organism>
<sequence length="411" mass="43631">MKFFKIDLGVAILIAMVLGAALGAIFGEDVSVIAPVGKIFIKLLSMLVVPLVFFSIIMGAQALGQSKNAGKIGTLTFGYFGLTSFIAVFFGIIFPVLFKPGSGLDISDLAKDMMDSSLVSKGEVAGFWDTMLGAIPANPFRSLTEGSILQIILFSLFFGVGIGKLPDEKRELVSKTIEGINDVLTWMIIKVMWIAPFGVLSLMADAVGTFGFDVLSSIGQLFILYMVALLIVAYPMFGAFVHLFSNVSAKKFFKEMMTPQIFAISSASSLATLPLNYEACDNMGVKKSISSFVLPLGATVNMAGNAVFNPMVAIFFAQLYNIPLGFGDYIAIAIVSVLGAVGTAGVPGPTLLSVAVLMAVGIPVEALPLIFGVDRIFDMFRTAVNITGDASCAVVMEKIDNMGSTTVENQS</sequence>
<keyword evidence="8" id="KW-1185">Reference proteome</keyword>
<keyword evidence="5 6" id="KW-0472">Membrane</keyword>
<keyword evidence="3 6" id="KW-0812">Transmembrane</keyword>
<reference evidence="7 8" key="1">
    <citation type="submission" date="2020-04" db="EMBL/GenBank/DDBJ databases">
        <title>Flammeovirga sp. SR4, a novel species isolated from seawater.</title>
        <authorList>
            <person name="Wang X."/>
        </authorList>
    </citation>
    <scope>NUCLEOTIDE SEQUENCE [LARGE SCALE GENOMIC DNA]</scope>
    <source>
        <strain evidence="7 8">SR4</strain>
    </source>
</reference>
<comment type="subcellular location">
    <subcellularLocation>
        <location evidence="1">Membrane</location>
        <topology evidence="1">Multi-pass membrane protein</topology>
    </subcellularLocation>
</comment>
<proteinExistence type="predicted"/>
<feature type="transmembrane region" description="Helical" evidence="6">
    <location>
        <begin position="39"/>
        <end position="60"/>
    </location>
</feature>
<evidence type="ECO:0000256" key="5">
    <source>
        <dbReference type="ARBA" id="ARBA00023136"/>
    </source>
</evidence>